<reference evidence="3" key="2">
    <citation type="submission" date="2016-01" db="EMBL/GenBank/DDBJ databases">
        <title>Six Aerococcus type strain genome sequencing and assembly using PacBio and Illumina Hiseq.</title>
        <authorList>
            <person name="Carkaci D."/>
            <person name="Dargis R."/>
            <person name="Nielsen X.C."/>
            <person name="Skovgaard O."/>
            <person name="Fuursted K."/>
            <person name="Christensen J.J."/>
        </authorList>
    </citation>
    <scope>NUCLEOTIDE SEQUENCE [LARGE SCALE GENOMIC DNA]</scope>
    <source>
        <strain evidence="3">CCUG42038B</strain>
    </source>
</reference>
<dbReference type="GO" id="GO:0044183">
    <property type="term" value="F:protein folding chaperone"/>
    <property type="evidence" value="ECO:0007669"/>
    <property type="project" value="TreeGrafter"/>
</dbReference>
<dbReference type="KEGG" id="auh:AWM75_03700"/>
<keyword evidence="1" id="KW-1015">Disulfide bond</keyword>
<comment type="function">
    <text evidence="1">Redox regulated molecular chaperone. Protects both thermally unfolding and oxidatively damaged proteins from irreversible aggregation. Plays an important role in the bacterial defense system toward oxidative stress.</text>
</comment>
<comment type="PTM">
    <text evidence="1">Under oxidizing conditions two disulfide bonds are formed involving the reactive cysteines. Under reducing conditions zinc is bound to the reactive cysteines and the protein is inactive.</text>
</comment>
<dbReference type="PANTHER" id="PTHR30111">
    <property type="entry name" value="33 KDA CHAPERONIN"/>
    <property type="match status" value="1"/>
</dbReference>
<reference evidence="2 3" key="1">
    <citation type="journal article" date="2016" name="Genome Announc.">
        <title>Complete Genome Sequences of Aerococcus christensenii CCUG 28831T, Aerococcus sanguinicola CCUG 43001T, Aerococcus urinae CCUG 36881T, Aerococcus urinaeequi CCUG 28094T, Aerococcus urinaehominis CCUG 42038 BT, and Aerococcus viridans CCUG 4311T.</title>
        <authorList>
            <person name="Carkaci D."/>
            <person name="Dargis R."/>
            <person name="Nielsen X.C."/>
            <person name="Skovgaard O."/>
            <person name="Fuursted K."/>
            <person name="Christensen J.J."/>
        </authorList>
    </citation>
    <scope>NUCLEOTIDE SEQUENCE [LARGE SCALE GENOMIC DNA]</scope>
    <source>
        <strain evidence="2 3">CCUG42038B</strain>
    </source>
</reference>
<dbReference type="InterPro" id="IPR016154">
    <property type="entry name" value="Heat_shock_Hsp33_C"/>
</dbReference>
<dbReference type="GO" id="GO:0042026">
    <property type="term" value="P:protein refolding"/>
    <property type="evidence" value="ECO:0007669"/>
    <property type="project" value="TreeGrafter"/>
</dbReference>
<proteinExistence type="inferred from homology"/>
<dbReference type="HAMAP" id="MF_00117">
    <property type="entry name" value="HslO"/>
    <property type="match status" value="1"/>
</dbReference>
<keyword evidence="1" id="KW-0143">Chaperone</keyword>
<evidence type="ECO:0000256" key="1">
    <source>
        <dbReference type="HAMAP-Rule" id="MF_00117"/>
    </source>
</evidence>
<feature type="disulfide bond" description="Redox-active" evidence="1">
    <location>
        <begin position="237"/>
        <end position="239"/>
    </location>
</feature>
<dbReference type="Proteomes" id="UP000062260">
    <property type="component" value="Chromosome"/>
</dbReference>
<name>A0A0X8FL00_9LACT</name>
<keyword evidence="1" id="KW-0862">Zinc</keyword>
<dbReference type="SUPFAM" id="SSF118352">
    <property type="entry name" value="HSP33 redox switch-like"/>
    <property type="match status" value="1"/>
</dbReference>
<dbReference type="AlphaFoldDB" id="A0A0X8FL00"/>
<evidence type="ECO:0000313" key="2">
    <source>
        <dbReference type="EMBL" id="AMB99162.1"/>
    </source>
</evidence>
<dbReference type="Gene3D" id="3.90.1280.10">
    <property type="entry name" value="HSP33 redox switch-like"/>
    <property type="match status" value="1"/>
</dbReference>
<keyword evidence="3" id="KW-1185">Reference proteome</keyword>
<accession>A0A0X8FL00</accession>
<dbReference type="RefSeq" id="WP_067978363.1">
    <property type="nucleotide sequence ID" value="NZ_CP014163.1"/>
</dbReference>
<sequence length="292" mass="31074">MPDTLYKALAFDGQIRATAVVATDTVREAQTRHDSWSASTAAMGRTIAGTLLLASNIKDDAKMTVQISGDGPAGKIVATADGQGHVKAYVDQPHVSLEPNAQGKIDVRGAVGQNGSLSVIKDLGLGEPFQGQVPLISGELAEDFTYYLTVSEQTPSAVGLGVLVDTDETVINAGGWMVQVMPGATEETISQLEIAVAQMPQLTELLSDGYGPAQVLYQLLGEDNVQLLEESPVSFHCECSKERFAAGLATLNSQDIQDMIDEDGGAEAVCHFCNEKYFYDEADLKAIMDEAQ</sequence>
<dbReference type="OrthoDB" id="9776534at2"/>
<dbReference type="Gene3D" id="3.55.30.10">
    <property type="entry name" value="Hsp33 domain"/>
    <property type="match status" value="1"/>
</dbReference>
<dbReference type="PANTHER" id="PTHR30111:SF1">
    <property type="entry name" value="33 KDA CHAPERONIN"/>
    <property type="match status" value="1"/>
</dbReference>
<dbReference type="Pfam" id="PF01430">
    <property type="entry name" value="HSP33"/>
    <property type="match status" value="1"/>
</dbReference>
<comment type="subcellular location">
    <subcellularLocation>
        <location evidence="1">Cytoplasm</location>
    </subcellularLocation>
</comment>
<dbReference type="STRING" id="128944.AWM75_03700"/>
<dbReference type="GO" id="GO:0051082">
    <property type="term" value="F:unfolded protein binding"/>
    <property type="evidence" value="ECO:0007669"/>
    <property type="project" value="UniProtKB-UniRule"/>
</dbReference>
<keyword evidence="1" id="KW-0963">Cytoplasm</keyword>
<dbReference type="CDD" id="cd00498">
    <property type="entry name" value="Hsp33"/>
    <property type="match status" value="1"/>
</dbReference>
<dbReference type="PIRSF" id="PIRSF005261">
    <property type="entry name" value="Heat_shock_Hsp33"/>
    <property type="match status" value="1"/>
</dbReference>
<keyword evidence="1" id="KW-0676">Redox-active center</keyword>
<gene>
    <name evidence="1" type="primary">hslO</name>
    <name evidence="2" type="ORF">AWM75_03700</name>
</gene>
<dbReference type="SUPFAM" id="SSF64397">
    <property type="entry name" value="Hsp33 domain"/>
    <property type="match status" value="1"/>
</dbReference>
<protein>
    <recommendedName>
        <fullName evidence="1">33 kDa chaperonin</fullName>
    </recommendedName>
    <alternativeName>
        <fullName evidence="1">Heat shock protein 33 homolog</fullName>
        <shortName evidence="1">HSP33</shortName>
    </alternativeName>
</protein>
<dbReference type="InterPro" id="IPR000397">
    <property type="entry name" value="Heat_shock_Hsp33"/>
</dbReference>
<organism evidence="2 3">
    <name type="scientific">Aerococcus urinaehominis</name>
    <dbReference type="NCBI Taxonomy" id="128944"/>
    <lineage>
        <taxon>Bacteria</taxon>
        <taxon>Bacillati</taxon>
        <taxon>Bacillota</taxon>
        <taxon>Bacilli</taxon>
        <taxon>Lactobacillales</taxon>
        <taxon>Aerococcaceae</taxon>
        <taxon>Aerococcus</taxon>
    </lineage>
</organism>
<dbReference type="InterPro" id="IPR016153">
    <property type="entry name" value="Heat_shock_Hsp33_N"/>
</dbReference>
<dbReference type="GO" id="GO:0005737">
    <property type="term" value="C:cytoplasm"/>
    <property type="evidence" value="ECO:0007669"/>
    <property type="project" value="UniProtKB-SubCell"/>
</dbReference>
<dbReference type="NCBIfam" id="NF001033">
    <property type="entry name" value="PRK00114.1"/>
    <property type="match status" value="1"/>
</dbReference>
<comment type="similarity">
    <text evidence="1">Belongs to the HSP33 family.</text>
</comment>
<feature type="disulfide bond" description="Redox-active" evidence="1">
    <location>
        <begin position="270"/>
        <end position="273"/>
    </location>
</feature>
<evidence type="ECO:0000313" key="3">
    <source>
        <dbReference type="Proteomes" id="UP000062260"/>
    </source>
</evidence>
<dbReference type="EMBL" id="CP014163">
    <property type="protein sequence ID" value="AMB99162.1"/>
    <property type="molecule type" value="Genomic_DNA"/>
</dbReference>